<comment type="caution">
    <text evidence="1">The sequence shown here is derived from an EMBL/GenBank/DDBJ whole genome shotgun (WGS) entry which is preliminary data.</text>
</comment>
<name>A0A8X8B9H4_BRACI</name>
<accession>A0A8X8B9H4</accession>
<keyword evidence="2" id="KW-1185">Reference proteome</keyword>
<protein>
    <submittedName>
        <fullName evidence="1">Uncharacterized protein</fullName>
    </submittedName>
</protein>
<gene>
    <name evidence="1" type="ORF">Bca52824_008705</name>
</gene>
<evidence type="ECO:0000313" key="1">
    <source>
        <dbReference type="EMBL" id="KAG2325977.1"/>
    </source>
</evidence>
<evidence type="ECO:0000313" key="2">
    <source>
        <dbReference type="Proteomes" id="UP000886595"/>
    </source>
</evidence>
<organism evidence="1 2">
    <name type="scientific">Brassica carinata</name>
    <name type="common">Ethiopian mustard</name>
    <name type="synonym">Abyssinian cabbage</name>
    <dbReference type="NCBI Taxonomy" id="52824"/>
    <lineage>
        <taxon>Eukaryota</taxon>
        <taxon>Viridiplantae</taxon>
        <taxon>Streptophyta</taxon>
        <taxon>Embryophyta</taxon>
        <taxon>Tracheophyta</taxon>
        <taxon>Spermatophyta</taxon>
        <taxon>Magnoliopsida</taxon>
        <taxon>eudicotyledons</taxon>
        <taxon>Gunneridae</taxon>
        <taxon>Pentapetalae</taxon>
        <taxon>rosids</taxon>
        <taxon>malvids</taxon>
        <taxon>Brassicales</taxon>
        <taxon>Brassicaceae</taxon>
        <taxon>Brassiceae</taxon>
        <taxon>Brassica</taxon>
    </lineage>
</organism>
<reference evidence="1 2" key="1">
    <citation type="submission" date="2020-02" db="EMBL/GenBank/DDBJ databases">
        <authorList>
            <person name="Ma Q."/>
            <person name="Huang Y."/>
            <person name="Song X."/>
            <person name="Pei D."/>
        </authorList>
    </citation>
    <scope>NUCLEOTIDE SEQUENCE [LARGE SCALE GENOMIC DNA]</scope>
    <source>
        <strain evidence="1">Sxm20200214</strain>
        <tissue evidence="1">Leaf</tissue>
    </source>
</reference>
<sequence length="73" mass="7972">MCVCRIYSHDACTALSLIPEESSMVRKEEGMVVLHSDLTEPSCPTVLVGGAWRVLGPSEWSPEECQRLGGEHA</sequence>
<dbReference type="AlphaFoldDB" id="A0A8X8B9H4"/>
<proteinExistence type="predicted"/>
<dbReference type="EMBL" id="JAAMPC010000002">
    <property type="protein sequence ID" value="KAG2325977.1"/>
    <property type="molecule type" value="Genomic_DNA"/>
</dbReference>
<dbReference type="Proteomes" id="UP000886595">
    <property type="component" value="Unassembled WGS sequence"/>
</dbReference>